<sequence length="144" mass="16217">MLKRQNLKNMKNKVPILAISLGALGMITIISALMFGLPIYNVWQQEMAGKAEMAKAEQNRKILIEEAKARLEAEKLNAQAEIERARGMAEAMRIENGTLNSVYNQYLFIRTLEKLADKGNLPQIIYMPSNGLVPVMDISKKEKP</sequence>
<feature type="coiled-coil region" evidence="1">
    <location>
        <begin position="54"/>
        <end position="95"/>
    </location>
</feature>
<reference evidence="4" key="1">
    <citation type="submission" date="2015-01" db="EMBL/GenBank/DDBJ databases">
        <authorList>
            <person name="MANFREDI Pablo"/>
        </authorList>
    </citation>
    <scope>NUCLEOTIDE SEQUENCE [LARGE SCALE GENOMIC DNA]</scope>
    <source>
        <strain evidence="4">Cc11</strain>
    </source>
</reference>
<evidence type="ECO:0000313" key="3">
    <source>
        <dbReference type="EMBL" id="CEN51952.1"/>
    </source>
</evidence>
<keyword evidence="2" id="KW-0812">Transmembrane</keyword>
<gene>
    <name evidence="3" type="ORF">CCAN11_2370045</name>
</gene>
<protein>
    <submittedName>
        <fullName evidence="3">Uncharacterized protein</fullName>
    </submittedName>
</protein>
<accession>A0A0B7IPJ4</accession>
<proteinExistence type="predicted"/>
<dbReference type="EMBL" id="CDOK01000154">
    <property type="protein sequence ID" value="CEN51952.1"/>
    <property type="molecule type" value="Genomic_DNA"/>
</dbReference>
<organism evidence="3 4">
    <name type="scientific">Capnocytophaga canimorsus</name>
    <dbReference type="NCBI Taxonomy" id="28188"/>
    <lineage>
        <taxon>Bacteria</taxon>
        <taxon>Pseudomonadati</taxon>
        <taxon>Bacteroidota</taxon>
        <taxon>Flavobacteriia</taxon>
        <taxon>Flavobacteriales</taxon>
        <taxon>Flavobacteriaceae</taxon>
        <taxon>Capnocytophaga</taxon>
    </lineage>
</organism>
<evidence type="ECO:0000313" key="4">
    <source>
        <dbReference type="Proteomes" id="UP000039370"/>
    </source>
</evidence>
<feature type="transmembrane region" description="Helical" evidence="2">
    <location>
        <begin position="21"/>
        <end position="43"/>
    </location>
</feature>
<dbReference type="AlphaFoldDB" id="A0A0B7IPJ4"/>
<keyword evidence="2" id="KW-1133">Transmembrane helix</keyword>
<dbReference type="Proteomes" id="UP000039370">
    <property type="component" value="Unassembled WGS sequence"/>
</dbReference>
<evidence type="ECO:0000256" key="2">
    <source>
        <dbReference type="SAM" id="Phobius"/>
    </source>
</evidence>
<evidence type="ECO:0000256" key="1">
    <source>
        <dbReference type="SAM" id="Coils"/>
    </source>
</evidence>
<keyword evidence="2" id="KW-0472">Membrane</keyword>
<keyword evidence="1" id="KW-0175">Coiled coil</keyword>
<name>A0A0B7IPJ4_9FLAO</name>